<feature type="modified residue" description="4-aspartylphosphate" evidence="2">
    <location>
        <position position="70"/>
    </location>
</feature>
<dbReference type="InterPro" id="IPR011006">
    <property type="entry name" value="CheY-like_superfamily"/>
</dbReference>
<dbReference type="Pfam" id="PF00072">
    <property type="entry name" value="Response_reg"/>
    <property type="match status" value="1"/>
</dbReference>
<dbReference type="CDD" id="cd17575">
    <property type="entry name" value="REC_WspR-like"/>
    <property type="match status" value="1"/>
</dbReference>
<evidence type="ECO:0000256" key="2">
    <source>
        <dbReference type="PROSITE-ProRule" id="PRU00169"/>
    </source>
</evidence>
<organism evidence="4 5">
    <name type="scientific">Candidatus Reidiella endopervernicosa</name>
    <dbReference type="NCBI Taxonomy" id="2738883"/>
    <lineage>
        <taxon>Bacteria</taxon>
        <taxon>Pseudomonadati</taxon>
        <taxon>Pseudomonadota</taxon>
        <taxon>Gammaproteobacteria</taxon>
        <taxon>Candidatus Reidiella</taxon>
    </lineage>
</organism>
<dbReference type="Gene3D" id="3.40.50.2300">
    <property type="match status" value="1"/>
</dbReference>
<accession>A0A6N0HX97</accession>
<reference evidence="4 5" key="1">
    <citation type="submission" date="2020-05" db="EMBL/GenBank/DDBJ databases">
        <title>Horizontal transmission and recombination maintain forever young bacterial symbiont genomes.</title>
        <authorList>
            <person name="Russell S.L."/>
            <person name="Pepper-Tunick E."/>
            <person name="Svedberg J."/>
            <person name="Byrne A."/>
            <person name="Ruelas Castillo J."/>
            <person name="Vollmers C."/>
            <person name="Beinart R.A."/>
            <person name="Corbett-Detig R."/>
        </authorList>
    </citation>
    <scope>NUCLEOTIDE SEQUENCE [LARGE SCALE GENOMIC DNA]</scope>
    <source>
        <strain evidence="4">Santa_Monica_outfall</strain>
    </source>
</reference>
<protein>
    <submittedName>
        <fullName evidence="4">Response regulator</fullName>
    </submittedName>
</protein>
<dbReference type="PANTHER" id="PTHR44591">
    <property type="entry name" value="STRESS RESPONSE REGULATOR PROTEIN 1"/>
    <property type="match status" value="1"/>
</dbReference>
<dbReference type="PANTHER" id="PTHR44591:SF3">
    <property type="entry name" value="RESPONSE REGULATORY DOMAIN-CONTAINING PROTEIN"/>
    <property type="match status" value="1"/>
</dbReference>
<evidence type="ECO:0000259" key="3">
    <source>
        <dbReference type="PROSITE" id="PS50110"/>
    </source>
</evidence>
<dbReference type="SUPFAM" id="SSF52172">
    <property type="entry name" value="CheY-like"/>
    <property type="match status" value="1"/>
</dbReference>
<dbReference type="PROSITE" id="PS50110">
    <property type="entry name" value="RESPONSE_REGULATORY"/>
    <property type="match status" value="1"/>
</dbReference>
<dbReference type="SMART" id="SM00448">
    <property type="entry name" value="REC"/>
    <property type="match status" value="1"/>
</dbReference>
<dbReference type="AlphaFoldDB" id="A0A6N0HX97"/>
<keyword evidence="1 2" id="KW-0597">Phosphoprotein</keyword>
<dbReference type="InterPro" id="IPR050595">
    <property type="entry name" value="Bact_response_regulator"/>
</dbReference>
<dbReference type="InterPro" id="IPR029787">
    <property type="entry name" value="Nucleotide_cyclase"/>
</dbReference>
<evidence type="ECO:0000313" key="4">
    <source>
        <dbReference type="EMBL" id="QKQ26994.1"/>
    </source>
</evidence>
<dbReference type="Proteomes" id="UP000509658">
    <property type="component" value="Chromosome"/>
</dbReference>
<dbReference type="EMBL" id="CP054491">
    <property type="protein sequence ID" value="QKQ26994.1"/>
    <property type="molecule type" value="Genomic_DNA"/>
</dbReference>
<evidence type="ECO:0000256" key="1">
    <source>
        <dbReference type="ARBA" id="ARBA00022553"/>
    </source>
</evidence>
<name>A0A6N0HX97_9GAMM</name>
<dbReference type="KEGG" id="rev:HUE57_12440"/>
<evidence type="ECO:0000313" key="5">
    <source>
        <dbReference type="Proteomes" id="UP000509658"/>
    </source>
</evidence>
<dbReference type="Gene3D" id="3.30.70.1230">
    <property type="entry name" value="Nucleotide cyclase"/>
    <property type="match status" value="1"/>
</dbReference>
<proteinExistence type="predicted"/>
<feature type="domain" description="Response regulatory" evidence="3">
    <location>
        <begin position="20"/>
        <end position="137"/>
    </location>
</feature>
<dbReference type="InterPro" id="IPR001789">
    <property type="entry name" value="Sig_transdc_resp-reg_receiver"/>
</dbReference>
<sequence>MSQESPFQSTTSTLKEHKITVLLIDDQAMIGEGVRRMLADEKDIDFHFCSDPTDAMTVANEIRPTVILQDLVMPEVDGLTLVKFFRANPLTKDIPMIVLSSKEEATTKAEAFARGANDYMVKLPDQIELIARIRYHSKGYINLLQRNEAFTALRLEQEKAEKLLLNILPAPIAERLKSGNNTIADYFAESSVLFADIVGFTEFPLGSRRQNWLQS</sequence>
<gene>
    <name evidence="4" type="ORF">HUE57_12440</name>
</gene>
<dbReference type="GO" id="GO:0000160">
    <property type="term" value="P:phosphorelay signal transduction system"/>
    <property type="evidence" value="ECO:0007669"/>
    <property type="project" value="InterPro"/>
</dbReference>
<keyword evidence="5" id="KW-1185">Reference proteome</keyword>